<dbReference type="EMBL" id="BAAAMR010000002">
    <property type="protein sequence ID" value="GAA2120206.1"/>
    <property type="molecule type" value="Genomic_DNA"/>
</dbReference>
<evidence type="ECO:0000313" key="1">
    <source>
        <dbReference type="EMBL" id="GAA2120206.1"/>
    </source>
</evidence>
<gene>
    <name evidence="1" type="ORF">GCM10009727_04670</name>
</gene>
<protein>
    <submittedName>
        <fullName evidence="1">Uncharacterized protein</fullName>
    </submittedName>
</protein>
<dbReference type="RefSeq" id="WP_344260826.1">
    <property type="nucleotide sequence ID" value="NZ_BAAAMR010000002.1"/>
</dbReference>
<proteinExistence type="predicted"/>
<dbReference type="Proteomes" id="UP001501020">
    <property type="component" value="Unassembled WGS sequence"/>
</dbReference>
<accession>A0ABP5JPZ2</accession>
<organism evidence="1 2">
    <name type="scientific">Actinomadura napierensis</name>
    <dbReference type="NCBI Taxonomy" id="267854"/>
    <lineage>
        <taxon>Bacteria</taxon>
        <taxon>Bacillati</taxon>
        <taxon>Actinomycetota</taxon>
        <taxon>Actinomycetes</taxon>
        <taxon>Streptosporangiales</taxon>
        <taxon>Thermomonosporaceae</taxon>
        <taxon>Actinomadura</taxon>
    </lineage>
</organism>
<keyword evidence="2" id="KW-1185">Reference proteome</keyword>
<evidence type="ECO:0000313" key="2">
    <source>
        <dbReference type="Proteomes" id="UP001501020"/>
    </source>
</evidence>
<reference evidence="2" key="1">
    <citation type="journal article" date="2019" name="Int. J. Syst. Evol. Microbiol.">
        <title>The Global Catalogue of Microorganisms (GCM) 10K type strain sequencing project: providing services to taxonomists for standard genome sequencing and annotation.</title>
        <authorList>
            <consortium name="The Broad Institute Genomics Platform"/>
            <consortium name="The Broad Institute Genome Sequencing Center for Infectious Disease"/>
            <person name="Wu L."/>
            <person name="Ma J."/>
        </authorList>
    </citation>
    <scope>NUCLEOTIDE SEQUENCE [LARGE SCALE GENOMIC DNA]</scope>
    <source>
        <strain evidence="2">JCM 13850</strain>
    </source>
</reference>
<sequence>MTIPIASAQARLGELMRRLDLYRLDVRLKPDGLLVTNPFGDGCCDDSPEPGDTVTCRPRPDDGGRLWFVHSWGEWITEADRVVDAAVSIASRLGAS</sequence>
<name>A0ABP5JPZ2_9ACTN</name>
<comment type="caution">
    <text evidence="1">The sequence shown here is derived from an EMBL/GenBank/DDBJ whole genome shotgun (WGS) entry which is preliminary data.</text>
</comment>